<keyword evidence="4" id="KW-0804">Transcription</keyword>
<organism evidence="6 7">
    <name type="scientific">Mesosutterella multiformis</name>
    <dbReference type="NCBI Taxonomy" id="2259133"/>
    <lineage>
        <taxon>Bacteria</taxon>
        <taxon>Pseudomonadati</taxon>
        <taxon>Pseudomonadota</taxon>
        <taxon>Betaproteobacteria</taxon>
        <taxon>Burkholderiales</taxon>
        <taxon>Sutterellaceae</taxon>
        <taxon>Mesosutterella</taxon>
    </lineage>
</organism>
<dbReference type="PROSITE" id="PS50931">
    <property type="entry name" value="HTH_LYSR"/>
    <property type="match status" value="1"/>
</dbReference>
<evidence type="ECO:0000259" key="5">
    <source>
        <dbReference type="PROSITE" id="PS50931"/>
    </source>
</evidence>
<dbReference type="Gene3D" id="3.40.190.290">
    <property type="match status" value="1"/>
</dbReference>
<dbReference type="InterPro" id="IPR005119">
    <property type="entry name" value="LysR_subst-bd"/>
</dbReference>
<dbReference type="OrthoDB" id="6113677at2"/>
<dbReference type="SUPFAM" id="SSF46785">
    <property type="entry name" value="Winged helix' DNA-binding domain"/>
    <property type="match status" value="1"/>
</dbReference>
<dbReference type="InterPro" id="IPR036390">
    <property type="entry name" value="WH_DNA-bd_sf"/>
</dbReference>
<dbReference type="GO" id="GO:0003677">
    <property type="term" value="F:DNA binding"/>
    <property type="evidence" value="ECO:0007669"/>
    <property type="project" value="UniProtKB-KW"/>
</dbReference>
<dbReference type="RefSeq" id="WP_116270372.1">
    <property type="nucleotide sequence ID" value="NZ_BGZJ01000001.1"/>
</dbReference>
<dbReference type="EMBL" id="BGZJ01000001">
    <property type="protein sequence ID" value="GBO94113.1"/>
    <property type="molecule type" value="Genomic_DNA"/>
</dbReference>
<dbReference type="Pfam" id="PF00126">
    <property type="entry name" value="HTH_1"/>
    <property type="match status" value="1"/>
</dbReference>
<keyword evidence="3" id="KW-0238">DNA-binding</keyword>
<keyword evidence="7" id="KW-1185">Reference proteome</keyword>
<dbReference type="CDD" id="cd05466">
    <property type="entry name" value="PBP2_LTTR_substrate"/>
    <property type="match status" value="1"/>
</dbReference>
<dbReference type="InterPro" id="IPR036388">
    <property type="entry name" value="WH-like_DNA-bd_sf"/>
</dbReference>
<dbReference type="GO" id="GO:0005829">
    <property type="term" value="C:cytosol"/>
    <property type="evidence" value="ECO:0007669"/>
    <property type="project" value="TreeGrafter"/>
</dbReference>
<sequence>MGKLLEETLTDDTPGRNPAHAILQDGARAFVAFGATRSLSEAAKRVGKSQPSVSRDVAGLEAALGVTLLDRSTRPIRLTPEGDALLRFLDSEQTELTHLLQGLREANAIRPSLRIGICESVAWSYADVIASRLASRLSDIRIVVASSGAMLPELDAGELDMLFCSNPFANRNDLNRIPVFEEPSILIFPKPFDLAPLGTPITWESLRTCGLPHIRCSKMNAAGQSEVNYFNTHALEFPGRIVVNENSLLLKLTAEGHGWALARPTTLAQYPDLAREVNAVPMLPPVLLRRASIITKKGARPWVADAVAGVIRDHYEASVAPAIARLVPWVRDSLYTVKTGDFGKPVRHAAVRFAAV</sequence>
<dbReference type="AlphaFoldDB" id="A0A388SEM2"/>
<dbReference type="Gene3D" id="1.10.10.10">
    <property type="entry name" value="Winged helix-like DNA-binding domain superfamily/Winged helix DNA-binding domain"/>
    <property type="match status" value="1"/>
</dbReference>
<evidence type="ECO:0000313" key="7">
    <source>
        <dbReference type="Proteomes" id="UP000266091"/>
    </source>
</evidence>
<reference evidence="6 7" key="1">
    <citation type="journal article" date="2018" name="Int. J. Syst. Evol. Microbiol.">
        <title>Mesosutterella multiformis gen. nov., sp. nov., a member of the family Sutterellaceae and Sutterella megalosphaeroides sp. nov., isolated from human faeces.</title>
        <authorList>
            <person name="Sakamoto M."/>
            <person name="Ikeyama N."/>
            <person name="Kunihiro T."/>
            <person name="Iino T."/>
            <person name="Yuki M."/>
            <person name="Ohkuma M."/>
        </authorList>
    </citation>
    <scope>NUCLEOTIDE SEQUENCE [LARGE SCALE GENOMIC DNA]</scope>
    <source>
        <strain evidence="6 7">4NBBH2</strain>
    </source>
</reference>
<dbReference type="Pfam" id="PF03466">
    <property type="entry name" value="LysR_substrate"/>
    <property type="match status" value="1"/>
</dbReference>
<proteinExistence type="inferred from homology"/>
<feature type="domain" description="HTH lysR-type" evidence="5">
    <location>
        <begin position="28"/>
        <end position="79"/>
    </location>
</feature>
<dbReference type="PANTHER" id="PTHR30419">
    <property type="entry name" value="HTH-TYPE TRANSCRIPTIONAL REGULATOR YBHD"/>
    <property type="match status" value="1"/>
</dbReference>
<protein>
    <recommendedName>
        <fullName evidence="5">HTH lysR-type domain-containing protein</fullName>
    </recommendedName>
</protein>
<dbReference type="Proteomes" id="UP000266091">
    <property type="component" value="Unassembled WGS sequence"/>
</dbReference>
<evidence type="ECO:0000256" key="2">
    <source>
        <dbReference type="ARBA" id="ARBA00023015"/>
    </source>
</evidence>
<dbReference type="InterPro" id="IPR050950">
    <property type="entry name" value="HTH-type_LysR_regulators"/>
</dbReference>
<gene>
    <name evidence="6" type="ORF">MESMUL_14670</name>
</gene>
<name>A0A388SEM2_9BURK</name>
<dbReference type="GO" id="GO:0003700">
    <property type="term" value="F:DNA-binding transcription factor activity"/>
    <property type="evidence" value="ECO:0007669"/>
    <property type="project" value="InterPro"/>
</dbReference>
<evidence type="ECO:0000256" key="1">
    <source>
        <dbReference type="ARBA" id="ARBA00009437"/>
    </source>
</evidence>
<evidence type="ECO:0000256" key="4">
    <source>
        <dbReference type="ARBA" id="ARBA00023163"/>
    </source>
</evidence>
<dbReference type="PRINTS" id="PR00039">
    <property type="entry name" value="HTHLYSR"/>
</dbReference>
<accession>A0A388SEM2</accession>
<evidence type="ECO:0000313" key="6">
    <source>
        <dbReference type="EMBL" id="GBO94113.1"/>
    </source>
</evidence>
<keyword evidence="2" id="KW-0805">Transcription regulation</keyword>
<comment type="similarity">
    <text evidence="1">Belongs to the LysR transcriptional regulatory family.</text>
</comment>
<comment type="caution">
    <text evidence="6">The sequence shown here is derived from an EMBL/GenBank/DDBJ whole genome shotgun (WGS) entry which is preliminary data.</text>
</comment>
<evidence type="ECO:0000256" key="3">
    <source>
        <dbReference type="ARBA" id="ARBA00023125"/>
    </source>
</evidence>
<dbReference type="SUPFAM" id="SSF53850">
    <property type="entry name" value="Periplasmic binding protein-like II"/>
    <property type="match status" value="1"/>
</dbReference>
<dbReference type="InterPro" id="IPR000847">
    <property type="entry name" value="LysR_HTH_N"/>
</dbReference>